<dbReference type="GO" id="GO:0003700">
    <property type="term" value="F:DNA-binding transcription factor activity"/>
    <property type="evidence" value="ECO:0007669"/>
    <property type="project" value="TreeGrafter"/>
</dbReference>
<dbReference type="Gene3D" id="1.10.357.10">
    <property type="entry name" value="Tetracycline Repressor, domain 2"/>
    <property type="match status" value="1"/>
</dbReference>
<dbReference type="Proteomes" id="UP000568380">
    <property type="component" value="Unassembled WGS sequence"/>
</dbReference>
<dbReference type="InterPro" id="IPR001647">
    <property type="entry name" value="HTH_TetR"/>
</dbReference>
<keyword evidence="5" id="KW-1185">Reference proteome</keyword>
<evidence type="ECO:0000256" key="1">
    <source>
        <dbReference type="ARBA" id="ARBA00023125"/>
    </source>
</evidence>
<comment type="caution">
    <text evidence="4">The sequence shown here is derived from an EMBL/GenBank/DDBJ whole genome shotgun (WGS) entry which is preliminary data.</text>
</comment>
<feature type="domain" description="HTH tetR-type" evidence="3">
    <location>
        <begin position="7"/>
        <end position="67"/>
    </location>
</feature>
<dbReference type="InterPro" id="IPR041583">
    <property type="entry name" value="TetR_C_31"/>
</dbReference>
<gene>
    <name evidence="4" type="ORF">HNR40_005609</name>
</gene>
<evidence type="ECO:0000313" key="5">
    <source>
        <dbReference type="Proteomes" id="UP000568380"/>
    </source>
</evidence>
<evidence type="ECO:0000256" key="2">
    <source>
        <dbReference type="PROSITE-ProRule" id="PRU00335"/>
    </source>
</evidence>
<dbReference type="InterPro" id="IPR009057">
    <property type="entry name" value="Homeodomain-like_sf"/>
</dbReference>
<dbReference type="InterPro" id="IPR036271">
    <property type="entry name" value="Tet_transcr_reg_TetR-rel_C_sf"/>
</dbReference>
<dbReference type="GO" id="GO:0000976">
    <property type="term" value="F:transcription cis-regulatory region binding"/>
    <property type="evidence" value="ECO:0007669"/>
    <property type="project" value="TreeGrafter"/>
</dbReference>
<evidence type="ECO:0000313" key="4">
    <source>
        <dbReference type="EMBL" id="MBB5080123.1"/>
    </source>
</evidence>
<dbReference type="EMBL" id="JACHIN010000007">
    <property type="protein sequence ID" value="MBB5080123.1"/>
    <property type="molecule type" value="Genomic_DNA"/>
</dbReference>
<dbReference type="RefSeq" id="WP_184966258.1">
    <property type="nucleotide sequence ID" value="NZ_JACHIN010000007.1"/>
</dbReference>
<dbReference type="SUPFAM" id="SSF48498">
    <property type="entry name" value="Tetracyclin repressor-like, C-terminal domain"/>
    <property type="match status" value="1"/>
</dbReference>
<sequence>MAHVPAAERRPQIVEAAIGLMAREGVAAGSTRAIAAEAGVAQAMVHYTFGSKQALYRSVLEELGRSLVARVQAALPTDADFGETVSALVNELWRTVTEERERYRLLTELIMLSLRDPVLRQVASEFTHNLDATAARLLSDAATRAGQDLALPAEEIARFFLSGFDGIVTRYLTDDYDLAACESTLRLMLDTTIALAVSDARLEPGARLER</sequence>
<organism evidence="4 5">
    <name type="scientific">Nonomuraea endophytica</name>
    <dbReference type="NCBI Taxonomy" id="714136"/>
    <lineage>
        <taxon>Bacteria</taxon>
        <taxon>Bacillati</taxon>
        <taxon>Actinomycetota</taxon>
        <taxon>Actinomycetes</taxon>
        <taxon>Streptosporangiales</taxon>
        <taxon>Streptosporangiaceae</taxon>
        <taxon>Nonomuraea</taxon>
    </lineage>
</organism>
<evidence type="ECO:0000259" key="3">
    <source>
        <dbReference type="PROSITE" id="PS50977"/>
    </source>
</evidence>
<proteinExistence type="predicted"/>
<dbReference type="PROSITE" id="PS50977">
    <property type="entry name" value="HTH_TETR_2"/>
    <property type="match status" value="1"/>
</dbReference>
<feature type="DNA-binding region" description="H-T-H motif" evidence="2">
    <location>
        <begin position="30"/>
        <end position="49"/>
    </location>
</feature>
<dbReference type="PANTHER" id="PTHR30055:SF226">
    <property type="entry name" value="HTH-TYPE TRANSCRIPTIONAL REGULATOR PKSA"/>
    <property type="match status" value="1"/>
</dbReference>
<name>A0A7W8EI32_9ACTN</name>
<dbReference type="PANTHER" id="PTHR30055">
    <property type="entry name" value="HTH-TYPE TRANSCRIPTIONAL REGULATOR RUTR"/>
    <property type="match status" value="1"/>
</dbReference>
<dbReference type="InterPro" id="IPR050109">
    <property type="entry name" value="HTH-type_TetR-like_transc_reg"/>
</dbReference>
<protein>
    <submittedName>
        <fullName evidence="4">AcrR family transcriptional regulator</fullName>
    </submittedName>
</protein>
<dbReference type="Pfam" id="PF00440">
    <property type="entry name" value="TetR_N"/>
    <property type="match status" value="1"/>
</dbReference>
<dbReference type="Pfam" id="PF17940">
    <property type="entry name" value="TetR_C_31"/>
    <property type="match status" value="1"/>
</dbReference>
<dbReference type="AlphaFoldDB" id="A0A7W8EI32"/>
<reference evidence="4 5" key="1">
    <citation type="submission" date="2020-08" db="EMBL/GenBank/DDBJ databases">
        <title>Genomic Encyclopedia of Type Strains, Phase IV (KMG-IV): sequencing the most valuable type-strain genomes for metagenomic binning, comparative biology and taxonomic classification.</title>
        <authorList>
            <person name="Goeker M."/>
        </authorList>
    </citation>
    <scope>NUCLEOTIDE SEQUENCE [LARGE SCALE GENOMIC DNA]</scope>
    <source>
        <strain evidence="4 5">DSM 45385</strain>
    </source>
</reference>
<dbReference type="SUPFAM" id="SSF46689">
    <property type="entry name" value="Homeodomain-like"/>
    <property type="match status" value="1"/>
</dbReference>
<accession>A0A7W8EI32</accession>
<dbReference type="PRINTS" id="PR00455">
    <property type="entry name" value="HTHTETR"/>
</dbReference>
<keyword evidence="1 2" id="KW-0238">DNA-binding</keyword>